<reference evidence="3 4" key="1">
    <citation type="journal article" date="2021" name="bioRxiv">
        <title>The Gossypium anomalum genome as a resource for cotton improvement and evolutionary analysis of hybrid incompatibility.</title>
        <authorList>
            <person name="Grover C.E."/>
            <person name="Yuan D."/>
            <person name="Arick M.A."/>
            <person name="Miller E.R."/>
            <person name="Hu G."/>
            <person name="Peterson D.G."/>
            <person name="Wendel J.F."/>
            <person name="Udall J.A."/>
        </authorList>
    </citation>
    <scope>NUCLEOTIDE SEQUENCE [LARGE SCALE GENOMIC DNA]</scope>
    <source>
        <strain evidence="3">JFW-Udall</strain>
        <tissue evidence="3">Leaf</tissue>
    </source>
</reference>
<comment type="caution">
    <text evidence="3">The sequence shown here is derived from an EMBL/GenBank/DDBJ whole genome shotgun (WGS) entry which is preliminary data.</text>
</comment>
<feature type="compositionally biased region" description="Low complexity" evidence="1">
    <location>
        <begin position="318"/>
        <end position="335"/>
    </location>
</feature>
<evidence type="ECO:0000313" key="4">
    <source>
        <dbReference type="Proteomes" id="UP000701853"/>
    </source>
</evidence>
<organism evidence="3 4">
    <name type="scientific">Gossypium anomalum</name>
    <dbReference type="NCBI Taxonomy" id="47600"/>
    <lineage>
        <taxon>Eukaryota</taxon>
        <taxon>Viridiplantae</taxon>
        <taxon>Streptophyta</taxon>
        <taxon>Embryophyta</taxon>
        <taxon>Tracheophyta</taxon>
        <taxon>Spermatophyta</taxon>
        <taxon>Magnoliopsida</taxon>
        <taxon>eudicotyledons</taxon>
        <taxon>Gunneridae</taxon>
        <taxon>Pentapetalae</taxon>
        <taxon>rosids</taxon>
        <taxon>malvids</taxon>
        <taxon>Malvales</taxon>
        <taxon>Malvaceae</taxon>
        <taxon>Malvoideae</taxon>
        <taxon>Gossypium</taxon>
    </lineage>
</organism>
<dbReference type="Pfam" id="PF10536">
    <property type="entry name" value="PMD"/>
    <property type="match status" value="1"/>
</dbReference>
<name>A0A8J5Z2D4_9ROSI</name>
<dbReference type="InterPro" id="IPR044824">
    <property type="entry name" value="MAIN-like"/>
</dbReference>
<proteinExistence type="predicted"/>
<evidence type="ECO:0000256" key="1">
    <source>
        <dbReference type="SAM" id="MobiDB-lite"/>
    </source>
</evidence>
<keyword evidence="4" id="KW-1185">Reference proteome</keyword>
<gene>
    <name evidence="3" type="ORF">CXB51_005251</name>
</gene>
<feature type="compositionally biased region" description="Basic and acidic residues" evidence="1">
    <location>
        <begin position="292"/>
        <end position="307"/>
    </location>
</feature>
<evidence type="ECO:0000313" key="3">
    <source>
        <dbReference type="EMBL" id="KAG8498824.1"/>
    </source>
</evidence>
<protein>
    <recommendedName>
        <fullName evidence="2">Aminotransferase-like plant mobile domain-containing protein</fullName>
    </recommendedName>
</protein>
<sequence>MLVVAGELIRLDCKHISVEQMKMIAWSFIIIDRKLLEGSGFLARDQYRPGMQVGPETHQRVHRELQLGLSVDESVLTRSAQSANWGAICYDLLGEILDNIYGGRIEMGLLRNTFPEPGNDLNEIERIRYARAYILEIIGGYLMPDLSRNLVHLRWLLKLFDFRAIGELSWGSVMLTTLYWEMCRATKPNKAKIEGCLSLLQSWTRFCFLFLRPRVNHPYSFPLITRWNHLTSYVGIPTALENIRLLLDQLSKVLFQWTPYEDSAMWATDRVLRQFGFRQLIPVTLEKHRQIRVERERRGPLNPRSRDNNTGPLTAPIQSPSPTPQTALPTPQPLQIMSGEYSSPYMFHFPNPMPG</sequence>
<dbReference type="InterPro" id="IPR019557">
    <property type="entry name" value="AminoTfrase-like_pln_mobile"/>
</dbReference>
<dbReference type="PANTHER" id="PTHR46033">
    <property type="entry name" value="PROTEIN MAIN-LIKE 2"/>
    <property type="match status" value="1"/>
</dbReference>
<evidence type="ECO:0000259" key="2">
    <source>
        <dbReference type="Pfam" id="PF10536"/>
    </source>
</evidence>
<dbReference type="AlphaFoldDB" id="A0A8J5Z2D4"/>
<dbReference type="PANTHER" id="PTHR46033:SF8">
    <property type="entry name" value="PROTEIN MAINTENANCE OF MERISTEMS-LIKE"/>
    <property type="match status" value="1"/>
</dbReference>
<dbReference type="EMBL" id="JAHUZN010000003">
    <property type="protein sequence ID" value="KAG8498824.1"/>
    <property type="molecule type" value="Genomic_DNA"/>
</dbReference>
<feature type="domain" description="Aminotransferase-like plant mobile" evidence="2">
    <location>
        <begin position="67"/>
        <end position="262"/>
    </location>
</feature>
<dbReference type="GO" id="GO:0010073">
    <property type="term" value="P:meristem maintenance"/>
    <property type="evidence" value="ECO:0007669"/>
    <property type="project" value="InterPro"/>
</dbReference>
<feature type="region of interest" description="Disordered" evidence="1">
    <location>
        <begin position="292"/>
        <end position="335"/>
    </location>
</feature>
<accession>A0A8J5Z2D4</accession>
<dbReference type="Proteomes" id="UP000701853">
    <property type="component" value="Chromosome 3"/>
</dbReference>